<organism evidence="2 3">
    <name type="scientific">Perkinsus olseni</name>
    <name type="common">Perkinsus atlanticus</name>
    <dbReference type="NCBI Taxonomy" id="32597"/>
    <lineage>
        <taxon>Eukaryota</taxon>
        <taxon>Sar</taxon>
        <taxon>Alveolata</taxon>
        <taxon>Perkinsozoa</taxon>
        <taxon>Perkinsea</taxon>
        <taxon>Perkinsida</taxon>
        <taxon>Perkinsidae</taxon>
        <taxon>Perkinsus</taxon>
    </lineage>
</organism>
<feature type="compositionally biased region" description="Basic and acidic residues" evidence="1">
    <location>
        <begin position="14"/>
        <end position="30"/>
    </location>
</feature>
<keyword evidence="3" id="KW-1185">Reference proteome</keyword>
<dbReference type="Proteomes" id="UP000553632">
    <property type="component" value="Unassembled WGS sequence"/>
</dbReference>
<dbReference type="AlphaFoldDB" id="A0A7J6SUT0"/>
<protein>
    <recommendedName>
        <fullName evidence="4">Calmodulin</fullName>
    </recommendedName>
</protein>
<evidence type="ECO:0000256" key="1">
    <source>
        <dbReference type="SAM" id="MobiDB-lite"/>
    </source>
</evidence>
<reference evidence="2 3" key="1">
    <citation type="submission" date="2020-04" db="EMBL/GenBank/DDBJ databases">
        <title>Perkinsus olseni comparative genomics.</title>
        <authorList>
            <person name="Bogema D.R."/>
        </authorList>
    </citation>
    <scope>NUCLEOTIDE SEQUENCE [LARGE SCALE GENOMIC DNA]</scope>
    <source>
        <strain evidence="2 3">ATCC PRA-207</strain>
    </source>
</reference>
<dbReference type="Gene3D" id="1.10.238.10">
    <property type="entry name" value="EF-hand"/>
    <property type="match status" value="1"/>
</dbReference>
<dbReference type="SUPFAM" id="SSF47473">
    <property type="entry name" value="EF-hand"/>
    <property type="match status" value="1"/>
</dbReference>
<comment type="caution">
    <text evidence="2">The sequence shown here is derived from an EMBL/GenBank/DDBJ whole genome shotgun (WGS) entry which is preliminary data.</text>
</comment>
<gene>
    <name evidence="2" type="ORF">FOZ63_012017</name>
</gene>
<feature type="region of interest" description="Disordered" evidence="1">
    <location>
        <begin position="1"/>
        <end position="30"/>
    </location>
</feature>
<accession>A0A7J6SUT0</accession>
<proteinExistence type="predicted"/>
<evidence type="ECO:0000313" key="3">
    <source>
        <dbReference type="Proteomes" id="UP000553632"/>
    </source>
</evidence>
<evidence type="ECO:0008006" key="4">
    <source>
        <dbReference type="Google" id="ProtNLM"/>
    </source>
</evidence>
<feature type="non-terminal residue" evidence="2">
    <location>
        <position position="1"/>
    </location>
</feature>
<dbReference type="InterPro" id="IPR011992">
    <property type="entry name" value="EF-hand-dom_pair"/>
</dbReference>
<evidence type="ECO:0000313" key="2">
    <source>
        <dbReference type="EMBL" id="KAF4736658.1"/>
    </source>
</evidence>
<dbReference type="EMBL" id="JABANO010015571">
    <property type="protein sequence ID" value="KAF4736658.1"/>
    <property type="molecule type" value="Genomic_DNA"/>
</dbReference>
<name>A0A7J6SUT0_PEROL</name>
<sequence>YLVASSNLNPRVSTNDDHSNERPVGEERQRCLERQRTQAAETLEDCGRGSVFESSRRAAFGSEKIDKVRIFMDLAAELSPRERLVREAAKHYKIPLFDAEDVWKKFKKVCSDDSSTIGKKEFEALLLQLLKMPALRPSKLEEWWRSVDTRQRGKIDFVEFLRYYWPRLRVNPM</sequence>
<feature type="compositionally biased region" description="Polar residues" evidence="1">
    <location>
        <begin position="1"/>
        <end position="13"/>
    </location>
</feature>